<dbReference type="Gene3D" id="2.60.120.380">
    <property type="match status" value="1"/>
</dbReference>
<evidence type="ECO:0008006" key="4">
    <source>
        <dbReference type="Google" id="ProtNLM"/>
    </source>
</evidence>
<organism evidence="2 3">
    <name type="scientific">Gomphosphaeria aponina SAG 52.96 = DSM 107014</name>
    <dbReference type="NCBI Taxonomy" id="1521640"/>
    <lineage>
        <taxon>Bacteria</taxon>
        <taxon>Bacillati</taxon>
        <taxon>Cyanobacteriota</taxon>
        <taxon>Cyanophyceae</taxon>
        <taxon>Oscillatoriophycideae</taxon>
        <taxon>Chroococcales</taxon>
        <taxon>Gomphosphaeriaceae</taxon>
        <taxon>Gomphosphaeria</taxon>
    </lineage>
</organism>
<name>A0A941GTF9_9CHRO</name>
<dbReference type="EMBL" id="JADQBC010000141">
    <property type="protein sequence ID" value="MBR8829507.1"/>
    <property type="molecule type" value="Genomic_DNA"/>
</dbReference>
<evidence type="ECO:0000313" key="3">
    <source>
        <dbReference type="Proteomes" id="UP000767446"/>
    </source>
</evidence>
<reference evidence="2" key="1">
    <citation type="submission" date="2021-02" db="EMBL/GenBank/DDBJ databases">
        <title>Metagenome analyses of Stigonema ocellatum DSM 106950, Chlorogloea purpurea SAG 13.99 and Gomphosphaeria aponina DSM 107014.</title>
        <authorList>
            <person name="Marter P."/>
            <person name="Huang S."/>
        </authorList>
    </citation>
    <scope>NUCLEOTIDE SEQUENCE</scope>
    <source>
        <strain evidence="2">JP213</strain>
    </source>
</reference>
<dbReference type="AlphaFoldDB" id="A0A941GTF9"/>
<gene>
    <name evidence="2" type="ORF">DSM107014_16695</name>
</gene>
<evidence type="ECO:0000313" key="2">
    <source>
        <dbReference type="EMBL" id="MBR8829507.1"/>
    </source>
</evidence>
<protein>
    <recommendedName>
        <fullName evidence="4">Inhibitor of g-type lysozyme</fullName>
    </recommendedName>
</protein>
<evidence type="ECO:0000256" key="1">
    <source>
        <dbReference type="SAM" id="SignalP"/>
    </source>
</evidence>
<comment type="caution">
    <text evidence="2">The sequence shown here is derived from an EMBL/GenBank/DDBJ whole genome shotgun (WGS) entry which is preliminary data.</text>
</comment>
<proteinExistence type="predicted"/>
<accession>A0A941GTF9</accession>
<sequence length="246" mass="26885">MIYKSLALATLSLLFTTVPTISTLAQDEIRQENVQFKPDTTGTTIQGEIKGDETVDYILRANAGQSMVVILSTDNLANYFNVIAPGEDSAMFIGSTEGNRFEGNLPKDGDYTIRVYLMRSAAREEETANYSMEIGIANNNPTAPYTTETYDATTSFKCEVRDSADGAPVTHSQDCPAGILRGDPGSASMRIMLPNGVERVLNFEAENVTTPDGGELTWGKEENGDWYIGIDNQEFYIIPEAAIYGD</sequence>
<feature type="signal peptide" evidence="1">
    <location>
        <begin position="1"/>
        <end position="25"/>
    </location>
</feature>
<keyword evidence="1" id="KW-0732">Signal</keyword>
<feature type="chain" id="PRO_5036888083" description="Inhibitor of g-type lysozyme" evidence="1">
    <location>
        <begin position="26"/>
        <end position="246"/>
    </location>
</feature>
<dbReference type="Proteomes" id="UP000767446">
    <property type="component" value="Unassembled WGS sequence"/>
</dbReference>